<gene>
    <name evidence="1" type="ORF">OIT47_008215</name>
</gene>
<name>A0ABT6D6V7_9LACO</name>
<evidence type="ECO:0000313" key="2">
    <source>
        <dbReference type="Proteomes" id="UP001146336"/>
    </source>
</evidence>
<evidence type="ECO:0000313" key="1">
    <source>
        <dbReference type="EMBL" id="MDF9300255.1"/>
    </source>
</evidence>
<organism evidence="1 2">
    <name type="scientific">Weissella fermenti</name>
    <dbReference type="NCBI Taxonomy" id="2987699"/>
    <lineage>
        <taxon>Bacteria</taxon>
        <taxon>Bacillati</taxon>
        <taxon>Bacillota</taxon>
        <taxon>Bacilli</taxon>
        <taxon>Lactobacillales</taxon>
        <taxon>Lactobacillaceae</taxon>
        <taxon>Weissella</taxon>
    </lineage>
</organism>
<protein>
    <recommendedName>
        <fullName evidence="3">WxL domain-containing protein</fullName>
    </recommendedName>
</protein>
<comment type="caution">
    <text evidence="1">The sequence shown here is derived from an EMBL/GenBank/DDBJ whole genome shotgun (WGS) entry which is preliminary data.</text>
</comment>
<dbReference type="RefSeq" id="WP_199404128.1">
    <property type="nucleotide sequence ID" value="NZ_JAOZFC020000002.1"/>
</dbReference>
<keyword evidence="2" id="KW-1185">Reference proteome</keyword>
<accession>A0ABT6D6V7</accession>
<evidence type="ECO:0008006" key="3">
    <source>
        <dbReference type="Google" id="ProtNLM"/>
    </source>
</evidence>
<reference evidence="1" key="1">
    <citation type="submission" date="2023-03" db="EMBL/GenBank/DDBJ databases">
        <title>Comparative genomics of Weissella fermenti BK2, and weissella type species.</title>
        <authorList>
            <person name="Lee J.K."/>
            <person name="Baek J.H."/>
            <person name="Kim J.M."/>
            <person name="Choi D.G."/>
            <person name="Jeon C.O."/>
        </authorList>
    </citation>
    <scope>NUCLEOTIDE SEQUENCE</scope>
    <source>
        <strain evidence="1">BK2</strain>
    </source>
</reference>
<proteinExistence type="predicted"/>
<dbReference type="Proteomes" id="UP001146336">
    <property type="component" value="Unassembled WGS sequence"/>
</dbReference>
<dbReference type="EMBL" id="JAOZFC020000002">
    <property type="protein sequence ID" value="MDF9300255.1"/>
    <property type="molecule type" value="Genomic_DNA"/>
</dbReference>
<sequence>MSASYVKTHTTVHFVNKDDSTKSLGKDTTINGIVGQDLSISGNAVNANGYYWTAPNIKHATLSDGPEDKAARTILTKPLVTMPKDSKDDTPNVINVVYSRPVGTLPYEIVDDDDPHSAVNSKGTIPLKVNSRYDYTLSSIVNDVDIPDGTYPVSLKNQTGIVTENSDNQVTNDAVIIHVKHSLQKVTTEFTRNIHFVGPNGMKGLPQDVSQNPEITMHKDAVDGHIVDAQGGFNPVNVPNLEANGYGIISVKDSAGHDLGDHLSNNVFTWDDVVKDSRADVTVTVTYGKVTKVIAPDFDFGKIQMGSPEFYGEKPKNVEKITGDLRVINSVNPDAKWYLKAKIENDFMPGTPSITLYNADQVKQYTRTIDSQSKDIYNSTDWNNAPDQPGVWVLIQGGMEAHMPEIAQLNTSNLQKANLDFSKNEQEFHGTITWQLDTVPVS</sequence>
<dbReference type="Gene3D" id="2.60.40.4300">
    <property type="match status" value="1"/>
</dbReference>